<evidence type="ECO:0000256" key="2">
    <source>
        <dbReference type="SAM" id="MobiDB-lite"/>
    </source>
</evidence>
<evidence type="ECO:0000313" key="3">
    <source>
        <dbReference type="EMBL" id="OHT09760.1"/>
    </source>
</evidence>
<dbReference type="EMBL" id="MLAK01000630">
    <property type="protein sequence ID" value="OHT09760.1"/>
    <property type="molecule type" value="Genomic_DNA"/>
</dbReference>
<dbReference type="Proteomes" id="UP000179807">
    <property type="component" value="Unassembled WGS sequence"/>
</dbReference>
<sequence>MPPVFIAIRFSGHDVLLKILEHGPNKGTLFNGDTALHFAVRENKIIHAEFLLSYGYSIEAMNKNKQTPIQLAKSLRYMQILAQIDNPSNRQKLASLPKRKVGGRKVTIFKNEPLEVVPHPNQITTSKPAQSQQQQQNQQQKKPTQTQTNNTNNYSNHSQNHQNQNNNTSVNPNENVNNMNIQMPNANMNSGVNMNMNMGIGMPMPMGMGMSVGMPPQPPGFVGGFIPQQQQFDGRKVLIQRDEFSQLQKRVVELEQVLSQILPKFSNNPGMMQPSVCFACNGKPGLNICPVCGHCFCHEDFCAHIAKGCKI</sequence>
<reference evidence="3" key="1">
    <citation type="submission" date="2016-10" db="EMBL/GenBank/DDBJ databases">
        <authorList>
            <person name="Benchimol M."/>
            <person name="Almeida L.G."/>
            <person name="Vasconcelos A.T."/>
            <person name="Perreira-Neves A."/>
            <person name="Rosa I.A."/>
            <person name="Tasca T."/>
            <person name="Bogo M.R."/>
            <person name="de Souza W."/>
        </authorList>
    </citation>
    <scope>NUCLEOTIDE SEQUENCE [LARGE SCALE GENOMIC DNA]</scope>
    <source>
        <strain evidence="3">K</strain>
    </source>
</reference>
<gene>
    <name evidence="3" type="ORF">TRFO_21181</name>
</gene>
<comment type="caution">
    <text evidence="3">The sequence shown here is derived from an EMBL/GenBank/DDBJ whole genome shotgun (WGS) entry which is preliminary data.</text>
</comment>
<dbReference type="SUPFAM" id="SSF48403">
    <property type="entry name" value="Ankyrin repeat"/>
    <property type="match status" value="1"/>
</dbReference>
<dbReference type="PROSITE" id="PS50297">
    <property type="entry name" value="ANK_REP_REGION"/>
    <property type="match status" value="1"/>
</dbReference>
<dbReference type="AlphaFoldDB" id="A0A1J4KFQ3"/>
<keyword evidence="1" id="KW-0040">ANK repeat</keyword>
<evidence type="ECO:0000256" key="1">
    <source>
        <dbReference type="PROSITE-ProRule" id="PRU00023"/>
    </source>
</evidence>
<feature type="compositionally biased region" description="Low complexity" evidence="2">
    <location>
        <begin position="124"/>
        <end position="180"/>
    </location>
</feature>
<name>A0A1J4KFQ3_9EUKA</name>
<accession>A0A1J4KFQ3</accession>
<feature type="region of interest" description="Disordered" evidence="2">
    <location>
        <begin position="111"/>
        <end position="180"/>
    </location>
</feature>
<dbReference type="RefSeq" id="XP_068362896.1">
    <property type="nucleotide sequence ID" value="XM_068501809.1"/>
</dbReference>
<dbReference type="Pfam" id="PF12796">
    <property type="entry name" value="Ank_2"/>
    <property type="match status" value="1"/>
</dbReference>
<dbReference type="InterPro" id="IPR036770">
    <property type="entry name" value="Ankyrin_rpt-contain_sf"/>
</dbReference>
<organism evidence="3 4">
    <name type="scientific">Tritrichomonas foetus</name>
    <dbReference type="NCBI Taxonomy" id="1144522"/>
    <lineage>
        <taxon>Eukaryota</taxon>
        <taxon>Metamonada</taxon>
        <taxon>Parabasalia</taxon>
        <taxon>Tritrichomonadida</taxon>
        <taxon>Tritrichomonadidae</taxon>
        <taxon>Tritrichomonas</taxon>
    </lineage>
</organism>
<protein>
    <submittedName>
        <fullName evidence="3">Uncharacterized protein</fullName>
    </submittedName>
</protein>
<dbReference type="VEuPathDB" id="TrichDB:TRFO_21181"/>
<dbReference type="PROSITE" id="PS50088">
    <property type="entry name" value="ANK_REPEAT"/>
    <property type="match status" value="1"/>
</dbReference>
<feature type="repeat" description="ANK" evidence="1">
    <location>
        <begin position="31"/>
        <end position="63"/>
    </location>
</feature>
<keyword evidence="4" id="KW-1185">Reference proteome</keyword>
<dbReference type="InterPro" id="IPR002110">
    <property type="entry name" value="Ankyrin_rpt"/>
</dbReference>
<evidence type="ECO:0000313" key="4">
    <source>
        <dbReference type="Proteomes" id="UP000179807"/>
    </source>
</evidence>
<dbReference type="GeneID" id="94836513"/>
<dbReference type="Gene3D" id="1.25.40.20">
    <property type="entry name" value="Ankyrin repeat-containing domain"/>
    <property type="match status" value="1"/>
</dbReference>
<proteinExistence type="predicted"/>